<dbReference type="OrthoDB" id="66881at2759"/>
<protein>
    <submittedName>
        <fullName evidence="1">Uncharacterized protein</fullName>
    </submittedName>
</protein>
<comment type="caution">
    <text evidence="1">The sequence shown here is derived from an EMBL/GenBank/DDBJ whole genome shotgun (WGS) entry which is preliminary data.</text>
</comment>
<organism evidence="1 2">
    <name type="scientific">Rhizoctonia solani</name>
    <dbReference type="NCBI Taxonomy" id="456999"/>
    <lineage>
        <taxon>Eukaryota</taxon>
        <taxon>Fungi</taxon>
        <taxon>Dikarya</taxon>
        <taxon>Basidiomycota</taxon>
        <taxon>Agaricomycotina</taxon>
        <taxon>Agaricomycetes</taxon>
        <taxon>Cantharellales</taxon>
        <taxon>Ceratobasidiaceae</taxon>
        <taxon>Rhizoctonia</taxon>
    </lineage>
</organism>
<proteinExistence type="predicted"/>
<reference evidence="1" key="1">
    <citation type="submission" date="2021-01" db="EMBL/GenBank/DDBJ databases">
        <authorList>
            <person name="Kaushik A."/>
        </authorList>
    </citation>
    <scope>NUCLEOTIDE SEQUENCE</scope>
    <source>
        <strain evidence="1">AG4-RS23</strain>
    </source>
</reference>
<evidence type="ECO:0000313" key="1">
    <source>
        <dbReference type="EMBL" id="CAE6500155.1"/>
    </source>
</evidence>
<evidence type="ECO:0000313" key="2">
    <source>
        <dbReference type="Proteomes" id="UP000663861"/>
    </source>
</evidence>
<name>A0A8H3CYL4_9AGAM</name>
<dbReference type="EMBL" id="CAJMWY010003199">
    <property type="protein sequence ID" value="CAE6500155.1"/>
    <property type="molecule type" value="Genomic_DNA"/>
</dbReference>
<dbReference type="AlphaFoldDB" id="A0A8H3CYL4"/>
<accession>A0A8H3CYL4</accession>
<dbReference type="Proteomes" id="UP000663861">
    <property type="component" value="Unassembled WGS sequence"/>
</dbReference>
<sequence>MDPCPRPLSPPCTLYAHISFPKTPRPPSRTLWSTTLLLRLRHHSR</sequence>
<gene>
    <name evidence="1" type="ORF">RDB_LOCUS121550</name>
</gene>